<comment type="caution">
    <text evidence="1">The sequence shown here is derived from an EMBL/GenBank/DDBJ whole genome shotgun (WGS) entry which is preliminary data.</text>
</comment>
<organism evidence="1 2">
    <name type="scientific">bacterium (Candidatus Gribaldobacteria) CG10_big_fil_rev_8_21_14_0_10_37_21</name>
    <dbReference type="NCBI Taxonomy" id="2014275"/>
    <lineage>
        <taxon>Bacteria</taxon>
        <taxon>Candidatus Gribaldobacteria</taxon>
    </lineage>
</organism>
<evidence type="ECO:0000313" key="1">
    <source>
        <dbReference type="EMBL" id="PIR90375.1"/>
    </source>
</evidence>
<protein>
    <submittedName>
        <fullName evidence="1">Uncharacterized protein</fullName>
    </submittedName>
</protein>
<accession>A0A2H0UUA8</accession>
<dbReference type="AlphaFoldDB" id="A0A2H0UUA8"/>
<name>A0A2H0UUA8_9BACT</name>
<evidence type="ECO:0000313" key="2">
    <source>
        <dbReference type="Proteomes" id="UP000230132"/>
    </source>
</evidence>
<dbReference type="Proteomes" id="UP000230132">
    <property type="component" value="Unassembled WGS sequence"/>
</dbReference>
<gene>
    <name evidence="1" type="ORF">COU05_02195</name>
</gene>
<reference evidence="2" key="1">
    <citation type="submission" date="2017-09" db="EMBL/GenBank/DDBJ databases">
        <title>Depth-based differentiation of microbial function through sediment-hosted aquifers and enrichment of novel symbionts in the deep terrestrial subsurface.</title>
        <authorList>
            <person name="Probst A.J."/>
            <person name="Ladd B."/>
            <person name="Jarett J.K."/>
            <person name="Geller-Mcgrath D.E."/>
            <person name="Sieber C.M.K."/>
            <person name="Emerson J.B."/>
            <person name="Anantharaman K."/>
            <person name="Thomas B.C."/>
            <person name="Malmstrom R."/>
            <person name="Stieglmeier M."/>
            <person name="Klingl A."/>
            <person name="Woyke T."/>
            <person name="Ryan C.M."/>
            <person name="Banfield J.F."/>
        </authorList>
    </citation>
    <scope>NUCLEOTIDE SEQUENCE [LARGE SCALE GENOMIC DNA]</scope>
</reference>
<proteinExistence type="predicted"/>
<feature type="non-terminal residue" evidence="1">
    <location>
        <position position="1"/>
    </location>
</feature>
<sequence length="59" mass="6787">CKASSCLTSHKGKSYKKSIFIIYLIKPALIKSTQKKAGFENYFVNQFILPFFNPLCQPR</sequence>
<dbReference type="EMBL" id="PFAX01000026">
    <property type="protein sequence ID" value="PIR90375.1"/>
    <property type="molecule type" value="Genomic_DNA"/>
</dbReference>